<organism evidence="2 3">
    <name type="scientific">Sphingobacterium siyangense</name>
    <dbReference type="NCBI Taxonomy" id="459529"/>
    <lineage>
        <taxon>Bacteria</taxon>
        <taxon>Pseudomonadati</taxon>
        <taxon>Bacteroidota</taxon>
        <taxon>Sphingobacteriia</taxon>
        <taxon>Sphingobacteriales</taxon>
        <taxon>Sphingobacteriaceae</taxon>
        <taxon>Sphingobacterium</taxon>
    </lineage>
</organism>
<dbReference type="GO" id="GO:0000731">
    <property type="term" value="P:DNA synthesis involved in DNA repair"/>
    <property type="evidence" value="ECO:0007669"/>
    <property type="project" value="TreeGrafter"/>
</dbReference>
<protein>
    <submittedName>
        <fullName evidence="2">Putative ATPase</fullName>
    </submittedName>
</protein>
<dbReference type="Gene3D" id="3.40.50.300">
    <property type="entry name" value="P-loop containing nucleotide triphosphate hydrolases"/>
    <property type="match status" value="1"/>
</dbReference>
<dbReference type="AlphaFoldDB" id="A0A562LYS7"/>
<proteinExistence type="predicted"/>
<evidence type="ECO:0000259" key="1">
    <source>
        <dbReference type="Pfam" id="PF13175"/>
    </source>
</evidence>
<evidence type="ECO:0000313" key="2">
    <source>
        <dbReference type="EMBL" id="TWI12804.1"/>
    </source>
</evidence>
<dbReference type="InterPro" id="IPR041685">
    <property type="entry name" value="AAA_GajA/Old/RecF-like"/>
</dbReference>
<evidence type="ECO:0000313" key="3">
    <source>
        <dbReference type="Proteomes" id="UP000315908"/>
    </source>
</evidence>
<dbReference type="PANTHER" id="PTHR32182">
    <property type="entry name" value="DNA REPLICATION AND REPAIR PROTEIN RECF"/>
    <property type="match status" value="1"/>
</dbReference>
<name>A0A562LYS7_9SPHI</name>
<feature type="domain" description="Endonuclease GajA/Old nuclease/RecF-like AAA" evidence="1">
    <location>
        <begin position="1"/>
        <end position="385"/>
    </location>
</feature>
<dbReference type="OrthoDB" id="747555at2"/>
<dbReference type="InterPro" id="IPR027417">
    <property type="entry name" value="P-loop_NTPase"/>
</dbReference>
<dbReference type="RefSeq" id="WP_145331477.1">
    <property type="nucleotide sequence ID" value="NZ_JBPFPW010000004.1"/>
</dbReference>
<dbReference type="Proteomes" id="UP000315908">
    <property type="component" value="Unassembled WGS sequence"/>
</dbReference>
<comment type="caution">
    <text evidence="2">The sequence shown here is derived from an EMBL/GenBank/DDBJ whole genome shotgun (WGS) entry which is preliminary data.</text>
</comment>
<gene>
    <name evidence="2" type="ORF">IQ31_05575</name>
</gene>
<dbReference type="EMBL" id="VLKR01000065">
    <property type="protein sequence ID" value="TWI12804.1"/>
    <property type="molecule type" value="Genomic_DNA"/>
</dbReference>
<accession>A0A562LYS7</accession>
<sequence>MITYIKINGFKSFHNFEMEFTPLTVIAGTNASGKSNLFDALMLLCSLAETDNIKKAFRDQRGEFLELFTQYGENNYATEMEFQIEMLLNKEITDAWGNNASLKYTRLHYELRIKRYTNDSGIEDIEVSYERLVNLKHQEDKWINLVPNKFKEIWRPKVPTGRRTIPYIDTTMENGIPTVEVPQDGKTGNKRRFPLKNASRTVLSSFDTIDFPHVLAAKEEMKSWKFLQLNPEDLRKPTDKSNGEAYISQSGKNLAAALNRISLKNEYSLGEISRKLQSFVPNFIEVKIFDDKENKQFLIKLLDKDGKEYSSRVLSEGTLRILALCILEQDDHHTGLLCFEEPENGIHPFRISAMASLLKSLTNDFTDNELPLRQVIVNTHSPILVKEIYKWENDNNVSIWYAEISNRITDINKERLNISITNILPVTKELHYQLNIPFTESQKKMTLASVQEYLETTGNLE</sequence>
<dbReference type="Pfam" id="PF13175">
    <property type="entry name" value="AAA_15"/>
    <property type="match status" value="1"/>
</dbReference>
<dbReference type="PANTHER" id="PTHR32182:SF22">
    <property type="entry name" value="ATP-DEPENDENT ENDONUCLEASE, OLD FAMILY-RELATED"/>
    <property type="match status" value="1"/>
</dbReference>
<dbReference type="SUPFAM" id="SSF52540">
    <property type="entry name" value="P-loop containing nucleoside triphosphate hydrolases"/>
    <property type="match status" value="1"/>
</dbReference>
<reference evidence="2 3" key="1">
    <citation type="journal article" date="2015" name="Stand. Genomic Sci.">
        <title>Genomic Encyclopedia of Bacterial and Archaeal Type Strains, Phase III: the genomes of soil and plant-associated and newly described type strains.</title>
        <authorList>
            <person name="Whitman W.B."/>
            <person name="Woyke T."/>
            <person name="Klenk H.P."/>
            <person name="Zhou Y."/>
            <person name="Lilburn T.G."/>
            <person name="Beck B.J."/>
            <person name="De Vos P."/>
            <person name="Vandamme P."/>
            <person name="Eisen J.A."/>
            <person name="Garrity G."/>
            <person name="Hugenholtz P."/>
            <person name="Kyrpides N.C."/>
        </authorList>
    </citation>
    <scope>NUCLEOTIDE SEQUENCE [LARGE SCALE GENOMIC DNA]</scope>
    <source>
        <strain evidence="2 3">CGMCC 1.6855</strain>
    </source>
</reference>
<dbReference type="GO" id="GO:0006302">
    <property type="term" value="P:double-strand break repair"/>
    <property type="evidence" value="ECO:0007669"/>
    <property type="project" value="TreeGrafter"/>
</dbReference>